<sequence length="791" mass="86480">MILRDQSFIALIKVKQGEKEKVMDMLQKILERDPELDGRPGEVDSNTLNHVASALFLTGKHKEALLLYSRSLMIAQPALGEHLNTALILKRIGECPLIIAQPALEEHINTAAILKRIGVCKLCLGDADGAANAFQGALAFTEKIFGGHHKFTAAMIHDLACAMSAQGNHAEALSTFQRALRMKEDVLGESASTAHTLYKIGHEMLTISDPAGAVKSIQRAVAIMEKIHGDHHESTADMIHNLACAMSAQGNYAEALLTFQRALRIKEDLLGESASTSLTLYEIGQNMLTMSDPAGAEKSFQRALDIRENIHGEHHTITADTIHELARAMSAQGNHAGALRTFQRALRIKENLLGESASTSLTLYKIGHEMLIMSDPAGAEKSFHRALSIREKIHGEHHESTAVAINALGGAMSIQGNHVEALSSLQRALRITEEVWGESANTATALCNIGVVMLNMDDVDGAVNAFQRALTINEKTHGEHHESTANTIHLLARAMSAQGKHVEALSTYQRAFRVMDEVLGESASTACTLRNIGQEMLTLEDADGAVNAFKIALAMEEKIHGEHHESTANTIHQLARAMSAQGKHVEALSAYQRAIRIKEEVLGESESTVKKLYTIGQEMLNTAHTVQSEGSDEIKTDYIESAVYVFRKAVEIRKKTLGECHSLTVVTTHALGRALFEQGHFSESLNICLKVLLIREQEGLIEDRDTVVIMGNIAVVMKATEDTDGAITMYRRALDLSRRVLGDDEQTMDLQNDLSEILQEVGRVEESATLRKEAEILKKRLAASKTKSNGS</sequence>
<evidence type="ECO:0000313" key="5">
    <source>
        <dbReference type="RefSeq" id="XP_013388678.1"/>
    </source>
</evidence>
<keyword evidence="4" id="KW-1185">Reference proteome</keyword>
<dbReference type="PANTHER" id="PTHR45641">
    <property type="entry name" value="TETRATRICOPEPTIDE REPEAT PROTEIN (AFU_ORTHOLOGUE AFUA_6G03870)"/>
    <property type="match status" value="1"/>
</dbReference>
<reference evidence="5" key="1">
    <citation type="submission" date="2025-08" db="UniProtKB">
        <authorList>
            <consortium name="RefSeq"/>
        </authorList>
    </citation>
    <scope>IDENTIFICATION</scope>
    <source>
        <tissue evidence="5">Gonads</tissue>
    </source>
</reference>
<dbReference type="STRING" id="7574.A0A1S3HRM0"/>
<feature type="repeat" description="TPR" evidence="3">
    <location>
        <begin position="319"/>
        <end position="352"/>
    </location>
</feature>
<dbReference type="PANTHER" id="PTHR45641:SF19">
    <property type="entry name" value="NEPHROCYSTIN-3"/>
    <property type="match status" value="1"/>
</dbReference>
<keyword evidence="1" id="KW-0677">Repeat</keyword>
<dbReference type="InterPro" id="IPR019734">
    <property type="entry name" value="TPR_rpt"/>
</dbReference>
<dbReference type="InterPro" id="IPR011990">
    <property type="entry name" value="TPR-like_helical_dom_sf"/>
</dbReference>
<evidence type="ECO:0000256" key="2">
    <source>
        <dbReference type="ARBA" id="ARBA00022803"/>
    </source>
</evidence>
<dbReference type="Pfam" id="PF13424">
    <property type="entry name" value="TPR_12"/>
    <property type="match status" value="6"/>
</dbReference>
<dbReference type="Gene3D" id="1.25.40.10">
    <property type="entry name" value="Tetratricopeptide repeat domain"/>
    <property type="match status" value="6"/>
</dbReference>
<dbReference type="SUPFAM" id="SSF48452">
    <property type="entry name" value="TPR-like"/>
    <property type="match status" value="4"/>
</dbReference>
<proteinExistence type="predicted"/>
<gene>
    <name evidence="5" type="primary">LOC106157545</name>
</gene>
<dbReference type="Pfam" id="PF13374">
    <property type="entry name" value="TPR_10"/>
    <property type="match status" value="2"/>
</dbReference>
<organism evidence="4 5">
    <name type="scientific">Lingula anatina</name>
    <name type="common">Brachiopod</name>
    <name type="synonym">Lingula unguis</name>
    <dbReference type="NCBI Taxonomy" id="7574"/>
    <lineage>
        <taxon>Eukaryota</taxon>
        <taxon>Metazoa</taxon>
        <taxon>Spiralia</taxon>
        <taxon>Lophotrochozoa</taxon>
        <taxon>Brachiopoda</taxon>
        <taxon>Linguliformea</taxon>
        <taxon>Lingulata</taxon>
        <taxon>Lingulida</taxon>
        <taxon>Linguloidea</taxon>
        <taxon>Lingulidae</taxon>
        <taxon>Lingula</taxon>
    </lineage>
</organism>
<dbReference type="SMART" id="SM00028">
    <property type="entry name" value="TPR"/>
    <property type="match status" value="16"/>
</dbReference>
<evidence type="ECO:0000256" key="3">
    <source>
        <dbReference type="PROSITE-ProRule" id="PRU00339"/>
    </source>
</evidence>
<protein>
    <submittedName>
        <fullName evidence="5">Uncharacterized protein LOC106157545</fullName>
    </submittedName>
</protein>
<dbReference type="Proteomes" id="UP000085678">
    <property type="component" value="Unplaced"/>
</dbReference>
<evidence type="ECO:0000313" key="4">
    <source>
        <dbReference type="Proteomes" id="UP000085678"/>
    </source>
</evidence>
<accession>A0A1S3HRM0</accession>
<keyword evidence="2 3" id="KW-0802">TPR repeat</keyword>
<dbReference type="GeneID" id="106157545"/>
<name>A0A1S3HRM0_LINAN</name>
<dbReference type="InParanoid" id="A0A1S3HRM0"/>
<feature type="repeat" description="TPR" evidence="3">
    <location>
        <begin position="236"/>
        <end position="269"/>
    </location>
</feature>
<dbReference type="AlphaFoldDB" id="A0A1S3HRM0"/>
<feature type="repeat" description="TPR" evidence="3">
    <location>
        <begin position="443"/>
        <end position="476"/>
    </location>
</feature>
<dbReference type="KEGG" id="lak:106157545"/>
<dbReference type="OrthoDB" id="5986190at2759"/>
<feature type="repeat" description="TPR" evidence="3">
    <location>
        <begin position="153"/>
        <end position="186"/>
    </location>
</feature>
<dbReference type="RefSeq" id="XP_013388678.1">
    <property type="nucleotide sequence ID" value="XM_013533224.1"/>
</dbReference>
<feature type="repeat" description="TPR" evidence="3">
    <location>
        <begin position="568"/>
        <end position="601"/>
    </location>
</feature>
<evidence type="ECO:0000256" key="1">
    <source>
        <dbReference type="ARBA" id="ARBA00022737"/>
    </source>
</evidence>
<dbReference type="PROSITE" id="PS50005">
    <property type="entry name" value="TPR"/>
    <property type="match status" value="5"/>
</dbReference>